<reference evidence="1 2" key="1">
    <citation type="journal article" date="2013" name="PLoS Genet.">
        <title>The genome and development-dependent transcriptomes of Pyronema confluens: a window into fungal evolution.</title>
        <authorList>
            <person name="Traeger S."/>
            <person name="Altegoer F."/>
            <person name="Freitag M."/>
            <person name="Gabaldon T."/>
            <person name="Kempken F."/>
            <person name="Kumar A."/>
            <person name="Marcet-Houben M."/>
            <person name="Poggeler S."/>
            <person name="Stajich J.E."/>
            <person name="Nowrousian M."/>
        </authorList>
    </citation>
    <scope>NUCLEOTIDE SEQUENCE [LARGE SCALE GENOMIC DNA]</scope>
    <source>
        <strain evidence="2">CBS 100304</strain>
        <tissue evidence="1">Vegetative mycelium</tissue>
    </source>
</reference>
<accession>U4L3R8</accession>
<evidence type="ECO:0000313" key="2">
    <source>
        <dbReference type="Proteomes" id="UP000018144"/>
    </source>
</evidence>
<name>U4L3R8_PYROM</name>
<gene>
    <name evidence="1" type="ORF">PCON_06540</name>
</gene>
<dbReference type="EMBL" id="HF935328">
    <property type="protein sequence ID" value="CCX06953.1"/>
    <property type="molecule type" value="Genomic_DNA"/>
</dbReference>
<evidence type="ECO:0000313" key="1">
    <source>
        <dbReference type="EMBL" id="CCX06953.1"/>
    </source>
</evidence>
<dbReference type="AlphaFoldDB" id="U4L3R8"/>
<keyword evidence="2" id="KW-1185">Reference proteome</keyword>
<sequence length="37" mass="4378">MYNQEDDKPPDRRWMANLITKSATVLHERKPAKPVKL</sequence>
<protein>
    <submittedName>
        <fullName evidence="1">Uncharacterized protein</fullName>
    </submittedName>
</protein>
<proteinExistence type="predicted"/>
<organism evidence="1 2">
    <name type="scientific">Pyronema omphalodes (strain CBS 100304)</name>
    <name type="common">Pyronema confluens</name>
    <dbReference type="NCBI Taxonomy" id="1076935"/>
    <lineage>
        <taxon>Eukaryota</taxon>
        <taxon>Fungi</taxon>
        <taxon>Dikarya</taxon>
        <taxon>Ascomycota</taxon>
        <taxon>Pezizomycotina</taxon>
        <taxon>Pezizomycetes</taxon>
        <taxon>Pezizales</taxon>
        <taxon>Pyronemataceae</taxon>
        <taxon>Pyronema</taxon>
    </lineage>
</organism>
<dbReference type="Proteomes" id="UP000018144">
    <property type="component" value="Unassembled WGS sequence"/>
</dbReference>